<dbReference type="PROSITE" id="PS51084">
    <property type="entry name" value="HIT_2"/>
    <property type="match status" value="1"/>
</dbReference>
<evidence type="ECO:0000256" key="3">
    <source>
        <dbReference type="PROSITE-ProRule" id="PRU00464"/>
    </source>
</evidence>
<dbReference type="Pfam" id="PF01230">
    <property type="entry name" value="HIT"/>
    <property type="match status" value="1"/>
</dbReference>
<evidence type="ECO:0000259" key="4">
    <source>
        <dbReference type="PROSITE" id="PS51084"/>
    </source>
</evidence>
<accession>A0A3G8M2D1</accession>
<sequence length="144" mass="15768">MAVAYDPNNIFGKILRGEIPAHKVYEDDVSLAFMDIMPRAEGHVLVIPKEGARGLLDVSSETLGQLMKRVQHVAKAIEKAFAADGLTLHQFNESAGGQVIYHLHFHLLPRWDGVALRPPGTMADDAKLAEQAEKIRAAMAPFEG</sequence>
<name>A0A3G8M2D1_9HYPH</name>
<proteinExistence type="predicted"/>
<reference evidence="5 6" key="1">
    <citation type="submission" date="2018-11" db="EMBL/GenBank/DDBJ databases">
        <title>Genome squencing of methanotrophic bacteria isolated from alkaline groundwater in Korea.</title>
        <authorList>
            <person name="Nguyen L.N."/>
        </authorList>
    </citation>
    <scope>NUCLEOTIDE SEQUENCE [LARGE SCALE GENOMIC DNA]</scope>
    <source>
        <strain evidence="5 6">GW6</strain>
    </source>
</reference>
<dbReference type="PANTHER" id="PTHR46648:SF1">
    <property type="entry name" value="ADENOSINE 5'-MONOPHOSPHORAMIDASE HNT1"/>
    <property type="match status" value="1"/>
</dbReference>
<dbReference type="SUPFAM" id="SSF54197">
    <property type="entry name" value="HIT-like"/>
    <property type="match status" value="1"/>
</dbReference>
<dbReference type="GO" id="GO:0009117">
    <property type="term" value="P:nucleotide metabolic process"/>
    <property type="evidence" value="ECO:0007669"/>
    <property type="project" value="TreeGrafter"/>
</dbReference>
<dbReference type="PANTHER" id="PTHR46648">
    <property type="entry name" value="HIT FAMILY PROTEIN 1"/>
    <property type="match status" value="1"/>
</dbReference>
<feature type="active site" description="Tele-AMP-histidine intermediate" evidence="1">
    <location>
        <position position="104"/>
    </location>
</feature>
<feature type="domain" description="HIT" evidence="4">
    <location>
        <begin position="10"/>
        <end position="117"/>
    </location>
</feature>
<dbReference type="GO" id="GO:0003824">
    <property type="term" value="F:catalytic activity"/>
    <property type="evidence" value="ECO:0007669"/>
    <property type="project" value="InterPro"/>
</dbReference>
<dbReference type="CDD" id="cd01277">
    <property type="entry name" value="HINT_subgroup"/>
    <property type="match status" value="1"/>
</dbReference>
<dbReference type="InterPro" id="IPR001310">
    <property type="entry name" value="Histidine_triad_HIT"/>
</dbReference>
<dbReference type="InterPro" id="IPR039384">
    <property type="entry name" value="HINT"/>
</dbReference>
<dbReference type="Proteomes" id="UP000273982">
    <property type="component" value="Chromosome"/>
</dbReference>
<dbReference type="EMBL" id="CP034086">
    <property type="protein sequence ID" value="AZG75867.1"/>
    <property type="molecule type" value="Genomic_DNA"/>
</dbReference>
<evidence type="ECO:0000313" key="5">
    <source>
        <dbReference type="EMBL" id="AZG75867.1"/>
    </source>
</evidence>
<dbReference type="PRINTS" id="PR00332">
    <property type="entry name" value="HISTRIAD"/>
</dbReference>
<dbReference type="AlphaFoldDB" id="A0A3G8M2D1"/>
<organism evidence="5 6">
    <name type="scientific">Methylocystis rosea</name>
    <dbReference type="NCBI Taxonomy" id="173366"/>
    <lineage>
        <taxon>Bacteria</taxon>
        <taxon>Pseudomonadati</taxon>
        <taxon>Pseudomonadota</taxon>
        <taxon>Alphaproteobacteria</taxon>
        <taxon>Hyphomicrobiales</taxon>
        <taxon>Methylocystaceae</taxon>
        <taxon>Methylocystis</taxon>
    </lineage>
</organism>
<evidence type="ECO:0000256" key="2">
    <source>
        <dbReference type="PIRSR" id="PIRSR601310-3"/>
    </source>
</evidence>
<protein>
    <submittedName>
        <fullName evidence="5">HIT family protein</fullName>
    </submittedName>
</protein>
<dbReference type="Gene3D" id="3.30.428.10">
    <property type="entry name" value="HIT-like"/>
    <property type="match status" value="1"/>
</dbReference>
<dbReference type="InterPro" id="IPR036265">
    <property type="entry name" value="HIT-like_sf"/>
</dbReference>
<evidence type="ECO:0000256" key="1">
    <source>
        <dbReference type="PIRSR" id="PIRSR601310-1"/>
    </source>
</evidence>
<dbReference type="KEGG" id="mros:EHO51_03445"/>
<gene>
    <name evidence="5" type="ORF">EHO51_03445</name>
</gene>
<feature type="short sequence motif" description="Histidine triad motif" evidence="2 3">
    <location>
        <begin position="102"/>
        <end position="106"/>
    </location>
</feature>
<evidence type="ECO:0000313" key="6">
    <source>
        <dbReference type="Proteomes" id="UP000273982"/>
    </source>
</evidence>
<dbReference type="RefSeq" id="WP_124737715.1">
    <property type="nucleotide sequence ID" value="NZ_CP034086.1"/>
</dbReference>
<dbReference type="InterPro" id="IPR011146">
    <property type="entry name" value="HIT-like"/>
</dbReference>